<dbReference type="GO" id="GO:0006753">
    <property type="term" value="P:nucleoside phosphate metabolic process"/>
    <property type="evidence" value="ECO:0007669"/>
    <property type="project" value="TreeGrafter"/>
</dbReference>
<evidence type="ECO:0000313" key="4">
    <source>
        <dbReference type="Proteomes" id="UP000544110"/>
    </source>
</evidence>
<dbReference type="PANTHER" id="PTHR11839">
    <property type="entry name" value="UDP/ADP-SUGAR PYROPHOSPHATASE"/>
    <property type="match status" value="1"/>
</dbReference>
<protein>
    <submittedName>
        <fullName evidence="3">ADP-ribose pyrophosphatase</fullName>
        <ecNumber evidence="3">3.6.1.13</ecNumber>
    </submittedName>
</protein>
<comment type="caution">
    <text evidence="3">The sequence shown here is derived from an EMBL/GenBank/DDBJ whole genome shotgun (WGS) entry which is preliminary data.</text>
</comment>
<reference evidence="3 4" key="1">
    <citation type="submission" date="2020-07" db="EMBL/GenBank/DDBJ databases">
        <title>Sequencing the genomes of 1000 actinobacteria strains.</title>
        <authorList>
            <person name="Klenk H.-P."/>
        </authorList>
    </citation>
    <scope>NUCLEOTIDE SEQUENCE [LARGE SCALE GENOMIC DNA]</scope>
    <source>
        <strain evidence="3 4">DSM 24552</strain>
    </source>
</reference>
<organism evidence="3 4">
    <name type="scientific">Nocardioides perillae</name>
    <dbReference type="NCBI Taxonomy" id="1119534"/>
    <lineage>
        <taxon>Bacteria</taxon>
        <taxon>Bacillati</taxon>
        <taxon>Actinomycetota</taxon>
        <taxon>Actinomycetes</taxon>
        <taxon>Propionibacteriales</taxon>
        <taxon>Nocardioidaceae</taxon>
        <taxon>Nocardioides</taxon>
    </lineage>
</organism>
<dbReference type="InterPro" id="IPR015797">
    <property type="entry name" value="NUDIX_hydrolase-like_dom_sf"/>
</dbReference>
<dbReference type="EMBL" id="JACCAC010000001">
    <property type="protein sequence ID" value="NYG56006.1"/>
    <property type="molecule type" value="Genomic_DNA"/>
</dbReference>
<dbReference type="Pfam" id="PF00293">
    <property type="entry name" value="NUDIX"/>
    <property type="match status" value="1"/>
</dbReference>
<proteinExistence type="predicted"/>
<dbReference type="GO" id="GO:0047631">
    <property type="term" value="F:ADP-ribose diphosphatase activity"/>
    <property type="evidence" value="ECO:0007669"/>
    <property type="project" value="UniProtKB-EC"/>
</dbReference>
<keyword evidence="4" id="KW-1185">Reference proteome</keyword>
<evidence type="ECO:0000313" key="3">
    <source>
        <dbReference type="EMBL" id="NYG56006.1"/>
    </source>
</evidence>
<dbReference type="GO" id="GO:0005829">
    <property type="term" value="C:cytosol"/>
    <property type="evidence" value="ECO:0007669"/>
    <property type="project" value="TreeGrafter"/>
</dbReference>
<keyword evidence="1 3" id="KW-0378">Hydrolase</keyword>
<dbReference type="GO" id="GO:0019693">
    <property type="term" value="P:ribose phosphate metabolic process"/>
    <property type="evidence" value="ECO:0007669"/>
    <property type="project" value="TreeGrafter"/>
</dbReference>
<dbReference type="Gene3D" id="3.90.79.10">
    <property type="entry name" value="Nucleoside Triphosphate Pyrophosphohydrolase"/>
    <property type="match status" value="1"/>
</dbReference>
<feature type="domain" description="Nudix hydrolase" evidence="2">
    <location>
        <begin position="59"/>
        <end position="193"/>
    </location>
</feature>
<sequence length="208" mass="23195">MAGEDRPVWARALRDAPAEWPVESSRDLHRDDWVVALREDRLRRPGAPASEGAFRRLVLEHPGAVVVLAVDEDDRVLCLWQYRHAARHRFVELPAGLLDAGGESPEEVARRELVEEAELEAESWTHLATTWSSPGVSDERVHTFVARGLRHVDRGDFAPAHEEADMEVAWVHFSELLRAVVEGRVTDAPLAVAVLLAHTRGLVAPRPA</sequence>
<evidence type="ECO:0000259" key="2">
    <source>
        <dbReference type="PROSITE" id="PS51462"/>
    </source>
</evidence>
<name>A0A7Y9UN28_9ACTN</name>
<dbReference type="Proteomes" id="UP000544110">
    <property type="component" value="Unassembled WGS sequence"/>
</dbReference>
<dbReference type="RefSeq" id="WP_343049298.1">
    <property type="nucleotide sequence ID" value="NZ_JACCAC010000001.1"/>
</dbReference>
<dbReference type="PANTHER" id="PTHR11839:SF31">
    <property type="entry name" value="ADP-RIBOSE PYROPHOSPHATASE"/>
    <property type="match status" value="1"/>
</dbReference>
<dbReference type="PROSITE" id="PS51462">
    <property type="entry name" value="NUDIX"/>
    <property type="match status" value="1"/>
</dbReference>
<dbReference type="EC" id="3.6.1.13" evidence="3"/>
<evidence type="ECO:0000256" key="1">
    <source>
        <dbReference type="ARBA" id="ARBA00022801"/>
    </source>
</evidence>
<dbReference type="InterPro" id="IPR000086">
    <property type="entry name" value="NUDIX_hydrolase_dom"/>
</dbReference>
<gene>
    <name evidence="3" type="ORF">BJ989_002310</name>
</gene>
<accession>A0A7Y9UN28</accession>
<dbReference type="SUPFAM" id="SSF55811">
    <property type="entry name" value="Nudix"/>
    <property type="match status" value="1"/>
</dbReference>
<dbReference type="AlphaFoldDB" id="A0A7Y9UN28"/>